<keyword evidence="2" id="KW-1185">Reference proteome</keyword>
<evidence type="ECO:0000313" key="1">
    <source>
        <dbReference type="EMBL" id="TLU96806.1"/>
    </source>
</evidence>
<comment type="caution">
    <text evidence="1">The sequence shown here is derived from an EMBL/GenBank/DDBJ whole genome shotgun (WGS) entry which is preliminary data.</text>
</comment>
<evidence type="ECO:0000313" key="2">
    <source>
        <dbReference type="Proteomes" id="UP000309788"/>
    </source>
</evidence>
<proteinExistence type="predicted"/>
<sequence length="168" mass="18978">MNTILNKKSINTITGVFSTIQDADNAYHALLEFGYKPYEITLIMSEETHQKLFTQHDIDFYLNSNSFRENGREPEVSSISDALDVFGRFVAIPGLSLVVAGNFTDGGFRALSGSVMSDEYAAYFQSRIKEGEILIDFNLHTVSERNYIINLWEYYGGFPLVRKISHAA</sequence>
<protein>
    <submittedName>
        <fullName evidence="1">Uncharacterized protein</fullName>
    </submittedName>
</protein>
<dbReference type="Proteomes" id="UP000309788">
    <property type="component" value="Unassembled WGS sequence"/>
</dbReference>
<name>A0A5R9KL77_9BACT</name>
<reference evidence="1 2" key="1">
    <citation type="submission" date="2019-05" db="EMBL/GenBank/DDBJ databases">
        <authorList>
            <person name="Qu J.-H."/>
        </authorList>
    </citation>
    <scope>NUCLEOTIDE SEQUENCE [LARGE SCALE GENOMIC DNA]</scope>
    <source>
        <strain evidence="1 2">Z12</strain>
    </source>
</reference>
<organism evidence="1 2">
    <name type="scientific">Dyadobacter sediminis</name>
    <dbReference type="NCBI Taxonomy" id="1493691"/>
    <lineage>
        <taxon>Bacteria</taxon>
        <taxon>Pseudomonadati</taxon>
        <taxon>Bacteroidota</taxon>
        <taxon>Cytophagia</taxon>
        <taxon>Cytophagales</taxon>
        <taxon>Spirosomataceae</taxon>
        <taxon>Dyadobacter</taxon>
    </lineage>
</organism>
<dbReference type="RefSeq" id="WP_138280502.1">
    <property type="nucleotide sequence ID" value="NZ_BMGE01000001.1"/>
</dbReference>
<dbReference type="OrthoDB" id="949104at2"/>
<dbReference type="EMBL" id="VCEI01000011">
    <property type="protein sequence ID" value="TLU96806.1"/>
    <property type="molecule type" value="Genomic_DNA"/>
</dbReference>
<gene>
    <name evidence="1" type="ORF">FEM55_06685</name>
</gene>
<dbReference type="AlphaFoldDB" id="A0A5R9KL77"/>
<accession>A0A5R9KL77</accession>